<name>A0A183L5U8_9TREM</name>
<accession>A0A183L5U8</accession>
<proteinExistence type="predicted"/>
<reference evidence="1" key="1">
    <citation type="submission" date="2016-06" db="UniProtKB">
        <authorList>
            <consortium name="WormBaseParasite"/>
        </authorList>
    </citation>
    <scope>IDENTIFICATION</scope>
</reference>
<dbReference type="AlphaFoldDB" id="A0A183L5U8"/>
<dbReference type="WBParaSite" id="SCUD_0002271801-mRNA-1">
    <property type="protein sequence ID" value="SCUD_0002271801-mRNA-1"/>
    <property type="gene ID" value="SCUD_0002271801"/>
</dbReference>
<sequence>LVRASILNTIIFSPLYLDAEEIPPSIAAIGGRTTYKNIQKPYQLSVQSGAPTINTNQPSSKRLKKQTYTAGRRCSSSVGNVKIGGADCLLGGLNLQLPQLDAIQRMQRILDMRLQNLQVCIIKISVNFMPD</sequence>
<dbReference type="STRING" id="6186.A0A183L5U8"/>
<protein>
    <submittedName>
        <fullName evidence="1">POX domain-containing protein</fullName>
    </submittedName>
</protein>
<organism evidence="1">
    <name type="scientific">Schistosoma curassoni</name>
    <dbReference type="NCBI Taxonomy" id="6186"/>
    <lineage>
        <taxon>Eukaryota</taxon>
        <taxon>Metazoa</taxon>
        <taxon>Spiralia</taxon>
        <taxon>Lophotrochozoa</taxon>
        <taxon>Platyhelminthes</taxon>
        <taxon>Trematoda</taxon>
        <taxon>Digenea</taxon>
        <taxon>Strigeidida</taxon>
        <taxon>Schistosomatoidea</taxon>
        <taxon>Schistosomatidae</taxon>
        <taxon>Schistosoma</taxon>
    </lineage>
</organism>
<evidence type="ECO:0000313" key="1">
    <source>
        <dbReference type="WBParaSite" id="SCUD_0002271801-mRNA-1"/>
    </source>
</evidence>